<keyword evidence="2" id="KW-0274">FAD</keyword>
<keyword evidence="7" id="KW-1185">Reference proteome</keyword>
<accession>A0ABQ3VIV2</accession>
<protein>
    <submittedName>
        <fullName evidence="6">Monooxygenase</fullName>
    </submittedName>
</protein>
<organism evidence="6 7">
    <name type="scientific">Dictyobacter formicarum</name>
    <dbReference type="NCBI Taxonomy" id="2778368"/>
    <lineage>
        <taxon>Bacteria</taxon>
        <taxon>Bacillati</taxon>
        <taxon>Chloroflexota</taxon>
        <taxon>Ktedonobacteria</taxon>
        <taxon>Ktedonobacterales</taxon>
        <taxon>Dictyobacteraceae</taxon>
        <taxon>Dictyobacter</taxon>
    </lineage>
</organism>
<evidence type="ECO:0000256" key="3">
    <source>
        <dbReference type="ARBA" id="ARBA00023002"/>
    </source>
</evidence>
<gene>
    <name evidence="6" type="ORF">KSZ_37440</name>
</gene>
<name>A0ABQ3VIV2_9CHLR</name>
<dbReference type="EMBL" id="BNJJ01000010">
    <property type="protein sequence ID" value="GHO85738.1"/>
    <property type="molecule type" value="Genomic_DNA"/>
</dbReference>
<dbReference type="RefSeq" id="WP_201363381.1">
    <property type="nucleotide sequence ID" value="NZ_BNJJ01000010.1"/>
</dbReference>
<comment type="caution">
    <text evidence="6">The sequence shown here is derived from an EMBL/GenBank/DDBJ whole genome shotgun (WGS) entry which is preliminary data.</text>
</comment>
<keyword evidence="3" id="KW-0560">Oxidoreductase</keyword>
<feature type="domain" description="FAD-binding" evidence="5">
    <location>
        <begin position="7"/>
        <end position="183"/>
    </location>
</feature>
<keyword evidence="1" id="KW-0285">Flavoprotein</keyword>
<dbReference type="PANTHER" id="PTHR47178">
    <property type="entry name" value="MONOOXYGENASE, FAD-BINDING"/>
    <property type="match status" value="1"/>
</dbReference>
<dbReference type="GO" id="GO:0004497">
    <property type="term" value="F:monooxygenase activity"/>
    <property type="evidence" value="ECO:0007669"/>
    <property type="project" value="UniProtKB-KW"/>
</dbReference>
<feature type="domain" description="FAD-binding" evidence="5">
    <location>
        <begin position="321"/>
        <end position="372"/>
    </location>
</feature>
<sequence length="439" mass="47743">MSSSSLHIIVIGGGIGGLCLAQGLKGAGVSVAVYERNPTPTDWLRGYRIHIDAVGSRSLHECLPPVLWEAFLATAGRSSAGFGFITEQLKDLLVVSEARLAGKDANPVNGQYPVSRIALRHLLLAGLDDVVHFDKTFERYELQPEGKVTAFFSDGSSATGDVLVGADGANSRVCKQYLPQTRRIETDALAVGGKLMLTPETRAWLPQPLRTRMNIVMPPKKYFMFNAVFDHTYASRDELSGVGSNLQAAGLDPELLFADTSNYILWAFIAHVNAYPAGTQELTGLPLQKQVLQMIKGWHPDLRRLVSDSDPANVAPLRLKSSVPIEPWESSRVTVLGDALHNMTPVGGLGANMALRDASSLASTLAAVQRGEVQLLPGIHDYEAGMIKHGFDAVRETLGNTRRATADSRLERGAARTWFRLCSAVPFFKQKMFGTHEPE</sequence>
<evidence type="ECO:0000256" key="2">
    <source>
        <dbReference type="ARBA" id="ARBA00022827"/>
    </source>
</evidence>
<evidence type="ECO:0000256" key="1">
    <source>
        <dbReference type="ARBA" id="ARBA00022630"/>
    </source>
</evidence>
<dbReference type="PANTHER" id="PTHR47178:SF6">
    <property type="entry name" value="FAD-BINDING DOMAIN-CONTAINING PROTEIN"/>
    <property type="match status" value="1"/>
</dbReference>
<evidence type="ECO:0000259" key="5">
    <source>
        <dbReference type="Pfam" id="PF01494"/>
    </source>
</evidence>
<dbReference type="InterPro" id="IPR002938">
    <property type="entry name" value="FAD-bd"/>
</dbReference>
<dbReference type="PRINTS" id="PR00420">
    <property type="entry name" value="RNGMNOXGNASE"/>
</dbReference>
<dbReference type="InterPro" id="IPR036188">
    <property type="entry name" value="FAD/NAD-bd_sf"/>
</dbReference>
<proteinExistence type="predicted"/>
<dbReference type="Proteomes" id="UP000635565">
    <property type="component" value="Unassembled WGS sequence"/>
</dbReference>
<dbReference type="Gene3D" id="3.50.50.60">
    <property type="entry name" value="FAD/NAD(P)-binding domain"/>
    <property type="match status" value="1"/>
</dbReference>
<evidence type="ECO:0000256" key="4">
    <source>
        <dbReference type="ARBA" id="ARBA00023033"/>
    </source>
</evidence>
<keyword evidence="4 6" id="KW-0503">Monooxygenase</keyword>
<dbReference type="Pfam" id="PF01494">
    <property type="entry name" value="FAD_binding_3"/>
    <property type="match status" value="2"/>
</dbReference>
<reference evidence="6 7" key="1">
    <citation type="journal article" date="2021" name="Int. J. Syst. Evol. Microbiol.">
        <title>Reticulibacter mediterranei gen. nov., sp. nov., within the new family Reticulibacteraceae fam. nov., and Ktedonospora formicarum gen. nov., sp. nov., Ktedonobacter robiniae sp. nov., Dictyobacter formicarum sp. nov. and Dictyobacter arantiisoli sp. nov., belonging to the class Ktedonobacteria.</title>
        <authorList>
            <person name="Yabe S."/>
            <person name="Zheng Y."/>
            <person name="Wang C.M."/>
            <person name="Sakai Y."/>
            <person name="Abe K."/>
            <person name="Yokota A."/>
            <person name="Donadio S."/>
            <person name="Cavaletti L."/>
            <person name="Monciardini P."/>
        </authorList>
    </citation>
    <scope>NUCLEOTIDE SEQUENCE [LARGE SCALE GENOMIC DNA]</scope>
    <source>
        <strain evidence="6 7">SOSP1-9</strain>
    </source>
</reference>
<evidence type="ECO:0000313" key="6">
    <source>
        <dbReference type="EMBL" id="GHO85738.1"/>
    </source>
</evidence>
<evidence type="ECO:0000313" key="7">
    <source>
        <dbReference type="Proteomes" id="UP000635565"/>
    </source>
</evidence>
<dbReference type="SUPFAM" id="SSF51905">
    <property type="entry name" value="FAD/NAD(P)-binding domain"/>
    <property type="match status" value="1"/>
</dbReference>